<evidence type="ECO:0000256" key="1">
    <source>
        <dbReference type="SAM" id="SignalP"/>
    </source>
</evidence>
<keyword evidence="1" id="KW-0732">Signal</keyword>
<comment type="caution">
    <text evidence="2">The sequence shown here is derived from an EMBL/GenBank/DDBJ whole genome shotgun (WGS) entry which is preliminary data.</text>
</comment>
<feature type="chain" id="PRO_5026806736" evidence="1">
    <location>
        <begin position="33"/>
        <end position="101"/>
    </location>
</feature>
<dbReference type="EMBL" id="BKCJ010005917">
    <property type="protein sequence ID" value="GEU69343.1"/>
    <property type="molecule type" value="Genomic_DNA"/>
</dbReference>
<accession>A0A6L2M5P9</accession>
<feature type="signal peptide" evidence="1">
    <location>
        <begin position="1"/>
        <end position="32"/>
    </location>
</feature>
<organism evidence="2">
    <name type="scientific">Tanacetum cinerariifolium</name>
    <name type="common">Dalmatian daisy</name>
    <name type="synonym">Chrysanthemum cinerariifolium</name>
    <dbReference type="NCBI Taxonomy" id="118510"/>
    <lineage>
        <taxon>Eukaryota</taxon>
        <taxon>Viridiplantae</taxon>
        <taxon>Streptophyta</taxon>
        <taxon>Embryophyta</taxon>
        <taxon>Tracheophyta</taxon>
        <taxon>Spermatophyta</taxon>
        <taxon>Magnoliopsida</taxon>
        <taxon>eudicotyledons</taxon>
        <taxon>Gunneridae</taxon>
        <taxon>Pentapetalae</taxon>
        <taxon>asterids</taxon>
        <taxon>campanulids</taxon>
        <taxon>Asterales</taxon>
        <taxon>Asteraceae</taxon>
        <taxon>Asteroideae</taxon>
        <taxon>Anthemideae</taxon>
        <taxon>Anthemidinae</taxon>
        <taxon>Tanacetum</taxon>
    </lineage>
</organism>
<sequence length="101" mass="11124">MNNGVRPIMIRYIKRLALVVLDILSFLTNSNDEDAIVPTPLHSNLDGKEISSRPFMPDDNDDDPLMYVDPGGVLQIGYEAEDDDVHVSPKEVIAFVGLVGV</sequence>
<proteinExistence type="predicted"/>
<dbReference type="AlphaFoldDB" id="A0A6L2M5P9"/>
<name>A0A6L2M5P9_TANCI</name>
<gene>
    <name evidence="2" type="ORF">Tci_041321</name>
</gene>
<protein>
    <submittedName>
        <fullName evidence="2">Uncharacterized protein</fullName>
    </submittedName>
</protein>
<reference evidence="2" key="1">
    <citation type="journal article" date="2019" name="Sci. Rep.">
        <title>Draft genome of Tanacetum cinerariifolium, the natural source of mosquito coil.</title>
        <authorList>
            <person name="Yamashiro T."/>
            <person name="Shiraishi A."/>
            <person name="Satake H."/>
            <person name="Nakayama K."/>
        </authorList>
    </citation>
    <scope>NUCLEOTIDE SEQUENCE</scope>
</reference>
<evidence type="ECO:0000313" key="2">
    <source>
        <dbReference type="EMBL" id="GEU69343.1"/>
    </source>
</evidence>